<protein>
    <recommendedName>
        <fullName evidence="3">F-box domain-containing protein</fullName>
    </recommendedName>
</protein>
<organism evidence="1 2">
    <name type="scientific">Arthrobotrys musiformis</name>
    <dbReference type="NCBI Taxonomy" id="47236"/>
    <lineage>
        <taxon>Eukaryota</taxon>
        <taxon>Fungi</taxon>
        <taxon>Dikarya</taxon>
        <taxon>Ascomycota</taxon>
        <taxon>Pezizomycotina</taxon>
        <taxon>Orbiliomycetes</taxon>
        <taxon>Orbiliales</taxon>
        <taxon>Orbiliaceae</taxon>
        <taxon>Arthrobotrys</taxon>
    </lineage>
</organism>
<dbReference type="AlphaFoldDB" id="A0AAV9VYG6"/>
<dbReference type="SUPFAM" id="SSF81383">
    <property type="entry name" value="F-box domain"/>
    <property type="match status" value="1"/>
</dbReference>
<dbReference type="EMBL" id="JAVHJL010000008">
    <property type="protein sequence ID" value="KAK6498392.1"/>
    <property type="molecule type" value="Genomic_DNA"/>
</dbReference>
<dbReference type="Proteomes" id="UP001370758">
    <property type="component" value="Unassembled WGS sequence"/>
</dbReference>
<proteinExistence type="predicted"/>
<reference evidence="1 2" key="1">
    <citation type="submission" date="2023-08" db="EMBL/GenBank/DDBJ databases">
        <authorList>
            <person name="Palmer J.M."/>
        </authorList>
    </citation>
    <scope>NUCLEOTIDE SEQUENCE [LARGE SCALE GENOMIC DNA]</scope>
    <source>
        <strain evidence="1 2">TWF481</strain>
    </source>
</reference>
<keyword evidence="2" id="KW-1185">Reference proteome</keyword>
<accession>A0AAV9VYG6</accession>
<comment type="caution">
    <text evidence="1">The sequence shown here is derived from an EMBL/GenBank/DDBJ whole genome shotgun (WGS) entry which is preliminary data.</text>
</comment>
<evidence type="ECO:0000313" key="2">
    <source>
        <dbReference type="Proteomes" id="UP001370758"/>
    </source>
</evidence>
<evidence type="ECO:0008006" key="3">
    <source>
        <dbReference type="Google" id="ProtNLM"/>
    </source>
</evidence>
<name>A0AAV9VYG6_9PEZI</name>
<gene>
    <name evidence="1" type="ORF">TWF481_010983</name>
</gene>
<evidence type="ECO:0000313" key="1">
    <source>
        <dbReference type="EMBL" id="KAK6498392.1"/>
    </source>
</evidence>
<sequence>MEDKSSSQDTSKAAKNYHIVLEIPELLELVLCHVADWSFFKNRNRRSIEDPDSFIDLYHCSLVSKFWKSIIDTSPAISRKLGRYNGKQLVAPIDYHVCPLGSRLPTFVREGELYPTINYSFISWLAWRVPRCFHDDNDHDIKDLHGQYVRDKFPPSYFSNPPTTEVIVYFVRLKFGILVKNIDLGNVKIYPIHVNRMEVYRYPSQSFGVRNEHGVTVEDIVRAVCALLEGRHGEYNYDPDSINKSNGFSGLEIGIFKRTEQQPMGAVNRWSSMTRYGSFETLKDSQKLWKYEVSNKFKLFAEMKRD</sequence>
<dbReference type="InterPro" id="IPR036047">
    <property type="entry name" value="F-box-like_dom_sf"/>
</dbReference>